<evidence type="ECO:0000313" key="4">
    <source>
        <dbReference type="Proteomes" id="UP000291822"/>
    </source>
</evidence>
<dbReference type="Gene3D" id="3.10.620.30">
    <property type="match status" value="1"/>
</dbReference>
<comment type="caution">
    <text evidence="3">The sequence shown here is derived from an EMBL/GenBank/DDBJ whole genome shotgun (WGS) entry which is preliminary data.</text>
</comment>
<dbReference type="Pfam" id="PF11992">
    <property type="entry name" value="TgpA_N"/>
    <property type="match status" value="1"/>
</dbReference>
<dbReference type="PANTHER" id="PTHR42736:SF1">
    <property type="entry name" value="PROTEIN-GLUTAMINE GAMMA-GLUTAMYLTRANSFERASE"/>
    <property type="match status" value="1"/>
</dbReference>
<dbReference type="EMBL" id="SJTG01000001">
    <property type="protein sequence ID" value="TCI13233.1"/>
    <property type="molecule type" value="Genomic_DNA"/>
</dbReference>
<evidence type="ECO:0000313" key="3">
    <source>
        <dbReference type="EMBL" id="TCI13233.1"/>
    </source>
</evidence>
<accession>A0A4R0YUX1</accession>
<name>A0A4R0YUX1_9GAMM</name>
<dbReference type="PANTHER" id="PTHR42736">
    <property type="entry name" value="PROTEIN-GLUTAMINE GAMMA-GLUTAMYLTRANSFERASE"/>
    <property type="match status" value="1"/>
</dbReference>
<dbReference type="InterPro" id="IPR052901">
    <property type="entry name" value="Bact_TGase-like"/>
</dbReference>
<keyword evidence="4" id="KW-1185">Reference proteome</keyword>
<keyword evidence="1" id="KW-0472">Membrane</keyword>
<organism evidence="3 4">
    <name type="scientific">Dyella soli</name>
    <dbReference type="NCBI Taxonomy" id="522319"/>
    <lineage>
        <taxon>Bacteria</taxon>
        <taxon>Pseudomonadati</taxon>
        <taxon>Pseudomonadota</taxon>
        <taxon>Gammaproteobacteria</taxon>
        <taxon>Lysobacterales</taxon>
        <taxon>Rhodanobacteraceae</taxon>
        <taxon>Dyella</taxon>
    </lineage>
</organism>
<sequence length="655" mass="71247">MIGFLRRKPGPPIDARAFDLLCLTIGVVIALHAAYLPAWLTASLVVVLGVRWWQRRRKPGNAPVYLKLPLVGLLAVAVIFYYGNIFGREPGSALAVGLLVLKLLETDSARDARVCVAFACFTLMAALLAGQGMVATTGVALGLLPAMAALRALQPGRMASSFLGDLRPGLGLLAAAIPLALVAFVLVPRLDSPIWGAPPGAQARTGLSDRLAPGDMVDLLTDDHPAMRVAFDGPLPDPAQRYFRAYVMGHFDGRGWAQLTTGRTASPLEVSKSIRYRVSLEANNQRVWPALDVPMEAPAGTRMASDHALVADRPVTDALSYAMQSALQYRLQPDLDDLTRRQTLQLPAGFNPRTLALGAQWRAQYGNDDAAIARAAMTLFHDGGFSYTLAPAPLGRHSVDDFLFNTHEGFCEHYASAFTVLMRSAGVPARVVTGYLGGYWNKLGEYLLVRQSDAHAWAEVWLTGKGWVRFDPTGAVRPERISLGAAAASAAGGQDGGGIGWLNAMLDRFDVVNRWWSEGVIGFDALRQRGMLTPFGIRDADTTLLGTLLAISCVLFAGIGLAWAMWQRGAGDPLRNAMQSLEHKLAGVGIERRPSEGPQHYLLRAARALPHQRDALERLMKDYLDLRYAHDSPPAESVRRLCRAVRDFRPRRVVK</sequence>
<feature type="transmembrane region" description="Helical" evidence="1">
    <location>
        <begin position="169"/>
        <end position="187"/>
    </location>
</feature>
<feature type="domain" description="Transglutaminase-like" evidence="2">
    <location>
        <begin position="403"/>
        <end position="474"/>
    </location>
</feature>
<gene>
    <name evidence="3" type="ORF">EZM97_08055</name>
</gene>
<dbReference type="Pfam" id="PF13559">
    <property type="entry name" value="DUF4129"/>
    <property type="match status" value="1"/>
</dbReference>
<dbReference type="InterPro" id="IPR002931">
    <property type="entry name" value="Transglutaminase-like"/>
</dbReference>
<dbReference type="InterPro" id="IPR038765">
    <property type="entry name" value="Papain-like_cys_pep_sf"/>
</dbReference>
<feature type="transmembrane region" description="Helical" evidence="1">
    <location>
        <begin position="544"/>
        <end position="566"/>
    </location>
</feature>
<dbReference type="SUPFAM" id="SSF54001">
    <property type="entry name" value="Cysteine proteinases"/>
    <property type="match status" value="1"/>
</dbReference>
<keyword evidence="1" id="KW-0812">Transmembrane</keyword>
<feature type="transmembrane region" description="Helical" evidence="1">
    <location>
        <begin position="116"/>
        <end position="149"/>
    </location>
</feature>
<dbReference type="Proteomes" id="UP000291822">
    <property type="component" value="Unassembled WGS sequence"/>
</dbReference>
<reference evidence="3 4" key="1">
    <citation type="submission" date="2019-02" db="EMBL/GenBank/DDBJ databases">
        <title>Dyella amyloliquefaciens sp. nov., isolated from forest soil.</title>
        <authorList>
            <person name="Gao Z.-H."/>
            <person name="Qiu L.-H."/>
        </authorList>
    </citation>
    <scope>NUCLEOTIDE SEQUENCE [LARGE SCALE GENOMIC DNA]</scope>
    <source>
        <strain evidence="3 4">KACC 12747</strain>
    </source>
</reference>
<dbReference type="SMART" id="SM00460">
    <property type="entry name" value="TGc"/>
    <property type="match status" value="1"/>
</dbReference>
<evidence type="ECO:0000259" key="2">
    <source>
        <dbReference type="SMART" id="SM00460"/>
    </source>
</evidence>
<dbReference type="AlphaFoldDB" id="A0A4R0YUX1"/>
<feature type="transmembrane region" description="Helical" evidence="1">
    <location>
        <begin position="64"/>
        <end position="82"/>
    </location>
</feature>
<dbReference type="RefSeq" id="WP_131149986.1">
    <property type="nucleotide sequence ID" value="NZ_SJTG01000001.1"/>
</dbReference>
<feature type="transmembrane region" description="Helical" evidence="1">
    <location>
        <begin position="20"/>
        <end position="52"/>
    </location>
</feature>
<dbReference type="InterPro" id="IPR021878">
    <property type="entry name" value="TgpA_N"/>
</dbReference>
<dbReference type="Pfam" id="PF01841">
    <property type="entry name" value="Transglut_core"/>
    <property type="match status" value="1"/>
</dbReference>
<dbReference type="InterPro" id="IPR025403">
    <property type="entry name" value="TgpA-like_C"/>
</dbReference>
<evidence type="ECO:0000256" key="1">
    <source>
        <dbReference type="SAM" id="Phobius"/>
    </source>
</evidence>
<protein>
    <submittedName>
        <fullName evidence="3">DUF3488 domain-containing protein</fullName>
    </submittedName>
</protein>
<proteinExistence type="predicted"/>
<keyword evidence="1" id="KW-1133">Transmembrane helix</keyword>